<sequence>MGTTDGPAHVHERAGLELESLLVDVAGAIRTGVLEPAEFSDADHLLTQLESVRRGEGGSARARLESAAAAVRTLTSLPWPVLPEKLDETFQGTSKALGFRRALFSVVDGSTWRPASLYIESAIVADQSSLRAYLSERTINLDDAPLEHTTVARHEPQLVASPKTHRLTYKPLMSVSNSRGYATAPVLSNGNPVGMVHADRYDEPAEMVDLERVALACGMLGVLAERMARRRQIADLAERLTNVVTYAEEVLGGRADLRVESSPGPGLDAVGSRQSGVRMTARQLTILRRLAVGATNAQIAHELGISEGTVKSHVKEIYSRLGVHSRAAAAAAYRAGLDTHG</sequence>
<dbReference type="CDD" id="cd06170">
    <property type="entry name" value="LuxR_C_like"/>
    <property type="match status" value="1"/>
</dbReference>
<keyword evidence="1" id="KW-0805">Transcription regulation</keyword>
<evidence type="ECO:0000256" key="2">
    <source>
        <dbReference type="ARBA" id="ARBA00023125"/>
    </source>
</evidence>
<dbReference type="EMBL" id="JARUXG010000010">
    <property type="protein sequence ID" value="MDG6782433.1"/>
    <property type="molecule type" value="Genomic_DNA"/>
</dbReference>
<dbReference type="PANTHER" id="PTHR44688">
    <property type="entry name" value="DNA-BINDING TRANSCRIPTIONAL ACTIVATOR DEVR_DOSR"/>
    <property type="match status" value="1"/>
</dbReference>
<feature type="domain" description="HTH luxR-type" evidence="4">
    <location>
        <begin position="272"/>
        <end position="337"/>
    </location>
</feature>
<evidence type="ECO:0000256" key="3">
    <source>
        <dbReference type="ARBA" id="ARBA00023163"/>
    </source>
</evidence>
<dbReference type="PANTHER" id="PTHR44688:SF16">
    <property type="entry name" value="DNA-BINDING TRANSCRIPTIONAL ACTIVATOR DEVR_DOSR"/>
    <property type="match status" value="1"/>
</dbReference>
<dbReference type="SUPFAM" id="SSF55781">
    <property type="entry name" value="GAF domain-like"/>
    <property type="match status" value="1"/>
</dbReference>
<name>A0AAW6RCU4_GORRU</name>
<dbReference type="GO" id="GO:0006355">
    <property type="term" value="P:regulation of DNA-templated transcription"/>
    <property type="evidence" value="ECO:0007669"/>
    <property type="project" value="InterPro"/>
</dbReference>
<dbReference type="Gene3D" id="1.10.10.10">
    <property type="entry name" value="Winged helix-like DNA-binding domain superfamily/Winged helix DNA-binding domain"/>
    <property type="match status" value="1"/>
</dbReference>
<dbReference type="RefSeq" id="WP_005196934.1">
    <property type="nucleotide sequence ID" value="NZ_CP178556.1"/>
</dbReference>
<dbReference type="SMART" id="SM00421">
    <property type="entry name" value="HTH_LUXR"/>
    <property type="match status" value="1"/>
</dbReference>
<proteinExistence type="predicted"/>
<reference evidence="5" key="1">
    <citation type="submission" date="2023-04" db="EMBL/GenBank/DDBJ databases">
        <title>Characterization and analysis of the complete genome of Gordonia rubripertincta 112, the degrader of aromatic and aliphatic compounds.</title>
        <authorList>
            <person name="Frantsuzova E."/>
            <person name="Bogun A."/>
            <person name="Delegan Y."/>
        </authorList>
    </citation>
    <scope>NUCLEOTIDE SEQUENCE</scope>
    <source>
        <strain evidence="5">112</strain>
    </source>
</reference>
<dbReference type="AlphaFoldDB" id="A0AAW6RCU4"/>
<dbReference type="SUPFAM" id="SSF46894">
    <property type="entry name" value="C-terminal effector domain of the bipartite response regulators"/>
    <property type="match status" value="1"/>
</dbReference>
<evidence type="ECO:0000313" key="5">
    <source>
        <dbReference type="EMBL" id="MDG6782433.1"/>
    </source>
</evidence>
<dbReference type="Gene3D" id="3.30.450.40">
    <property type="match status" value="1"/>
</dbReference>
<organism evidence="5">
    <name type="scientific">Gordonia rubripertincta</name>
    <name type="common">Rhodococcus corallinus</name>
    <dbReference type="NCBI Taxonomy" id="36822"/>
    <lineage>
        <taxon>Bacteria</taxon>
        <taxon>Bacillati</taxon>
        <taxon>Actinomycetota</taxon>
        <taxon>Actinomycetes</taxon>
        <taxon>Mycobacteriales</taxon>
        <taxon>Gordoniaceae</taxon>
        <taxon>Gordonia</taxon>
    </lineage>
</organism>
<dbReference type="PROSITE" id="PS50043">
    <property type="entry name" value="HTH_LUXR_2"/>
    <property type="match status" value="1"/>
</dbReference>
<comment type="caution">
    <text evidence="5">The sequence shown here is derived from an EMBL/GenBank/DDBJ whole genome shotgun (WGS) entry which is preliminary data.</text>
</comment>
<dbReference type="Pfam" id="PF00196">
    <property type="entry name" value="GerE"/>
    <property type="match status" value="1"/>
</dbReference>
<keyword evidence="2" id="KW-0238">DNA-binding</keyword>
<dbReference type="PRINTS" id="PR00038">
    <property type="entry name" value="HTHLUXR"/>
</dbReference>
<keyword evidence="3" id="KW-0804">Transcription</keyword>
<dbReference type="InterPro" id="IPR029016">
    <property type="entry name" value="GAF-like_dom_sf"/>
</dbReference>
<accession>A0AAW6RCU4</accession>
<dbReference type="InterPro" id="IPR036388">
    <property type="entry name" value="WH-like_DNA-bd_sf"/>
</dbReference>
<evidence type="ECO:0000259" key="4">
    <source>
        <dbReference type="PROSITE" id="PS50043"/>
    </source>
</evidence>
<protein>
    <submittedName>
        <fullName evidence="5">Helix-turn-helix transcriptional regulator</fullName>
    </submittedName>
</protein>
<dbReference type="InterPro" id="IPR016032">
    <property type="entry name" value="Sig_transdc_resp-reg_C-effctor"/>
</dbReference>
<evidence type="ECO:0000256" key="1">
    <source>
        <dbReference type="ARBA" id="ARBA00023015"/>
    </source>
</evidence>
<gene>
    <name evidence="5" type="ORF">QBL07_16515</name>
</gene>
<dbReference type="InterPro" id="IPR000792">
    <property type="entry name" value="Tscrpt_reg_LuxR_C"/>
</dbReference>
<dbReference type="GO" id="GO:0003677">
    <property type="term" value="F:DNA binding"/>
    <property type="evidence" value="ECO:0007669"/>
    <property type="project" value="UniProtKB-KW"/>
</dbReference>